<proteinExistence type="predicted"/>
<evidence type="ECO:0000313" key="3">
    <source>
        <dbReference type="Proteomes" id="UP001317870"/>
    </source>
</evidence>
<reference evidence="2 3" key="1">
    <citation type="submission" date="2022-11" db="EMBL/GenBank/DDBJ databases">
        <title>Genome Sequencing of Nocardia sp. ON39_IFM12276 and assembly.</title>
        <authorList>
            <person name="Shimojima M."/>
            <person name="Toyokawa M."/>
            <person name="Uesaka K."/>
        </authorList>
    </citation>
    <scope>NUCLEOTIDE SEQUENCE [LARGE SCALE GENOMIC DNA]</scope>
    <source>
        <strain evidence="2 3">IFM 12276</strain>
    </source>
</reference>
<organism evidence="2 3">
    <name type="scientific">Nocardia sputorum</name>
    <dbReference type="NCBI Taxonomy" id="2984338"/>
    <lineage>
        <taxon>Bacteria</taxon>
        <taxon>Bacillati</taxon>
        <taxon>Actinomycetota</taxon>
        <taxon>Actinomycetes</taxon>
        <taxon>Mycobacteriales</taxon>
        <taxon>Nocardiaceae</taxon>
        <taxon>Nocardia</taxon>
    </lineage>
</organism>
<keyword evidence="3" id="KW-1185">Reference proteome</keyword>
<name>A0ABN6U1A2_9NOCA</name>
<accession>A0ABN6U1A2</accession>
<protein>
    <recommendedName>
        <fullName evidence="4">DUF1579 domain-containing protein</fullName>
    </recommendedName>
</protein>
<evidence type="ECO:0000313" key="2">
    <source>
        <dbReference type="EMBL" id="BDT99026.1"/>
    </source>
</evidence>
<dbReference type="Pfam" id="PF07617">
    <property type="entry name" value="DUF1579"/>
    <property type="match status" value="1"/>
</dbReference>
<dbReference type="InterPro" id="IPR011473">
    <property type="entry name" value="DUF1579"/>
</dbReference>
<dbReference type="EMBL" id="AP026978">
    <property type="protein sequence ID" value="BDT99026.1"/>
    <property type="molecule type" value="Genomic_DNA"/>
</dbReference>
<gene>
    <name evidence="2" type="ORF">IFM12276_20550</name>
</gene>
<evidence type="ECO:0008006" key="4">
    <source>
        <dbReference type="Google" id="ProtNLM"/>
    </source>
</evidence>
<dbReference type="RefSeq" id="WP_281879108.1">
    <property type="nucleotide sequence ID" value="NZ_AP026978.1"/>
</dbReference>
<feature type="signal peptide" evidence="1">
    <location>
        <begin position="1"/>
        <end position="21"/>
    </location>
</feature>
<feature type="chain" id="PRO_5047198930" description="DUF1579 domain-containing protein" evidence="1">
    <location>
        <begin position="22"/>
        <end position="214"/>
    </location>
</feature>
<keyword evidence="1" id="KW-0732">Signal</keyword>
<dbReference type="Proteomes" id="UP001317870">
    <property type="component" value="Chromosome"/>
</dbReference>
<sequence>MTLRKLTRALPGALLTLAVLVGCSGESSHDHDHHDVASSAAIPVRPEQQDAGHRRLDQLVGEWKGDKSTFVAGGTAENPTKREIVSRWAWIAETGNNFLREEAEDIHGSSAYYRLGLLGFGPTDNRYEWTTVDSITPMTMSYKGAKGSGGDADIVMAGEFTDPGVLGPQFVGKTIPMRTLIRLESADRVVMEIYFAPPGEAERIADRVVLTRKK</sequence>
<evidence type="ECO:0000256" key="1">
    <source>
        <dbReference type="SAM" id="SignalP"/>
    </source>
</evidence>
<dbReference type="PROSITE" id="PS51257">
    <property type="entry name" value="PROKAR_LIPOPROTEIN"/>
    <property type="match status" value="1"/>
</dbReference>